<dbReference type="InterPro" id="IPR008826">
    <property type="entry name" value="Se-bd"/>
</dbReference>
<dbReference type="OrthoDB" id="10252446at2759"/>
<sequence length="484" mass="54291">MSAQIQTSGCCRKGPGYPSPTAAMKGPREKIMYVPCIVPKKDRPDYLAVIDIDPESNNYLKVIHRSSVPYLGDEVHHMNWNTCSSCYNDSSKQRDKLILPCLLSNRIYTFDLSKDPLAPLLFAVVEPSEMAALGVSSPHTPHCLPGGDILISTMGDKERNGQGSFVLLDGKTFKPKRTPGPGAEQAGLWGNKKTPFGYDYWYQPRHNVMVSSEWGAPRVFENGFNPAHLVVSDVKDEKYGRRLHFWNYSTGEHQQSLDLGEEGFMPLETRFLHNPDKAEGYVGCAITSTVFHFCCKKESMETWTATKVISIPHVKVNGWCLPEMPAVITDILISLDDRFLYISCWLIGEVRQYNIEDPANPKLVGLCQLGGCIRANVTCEDGFQPSQPRFVGKELRGGPQMLQLSLDGKRLYLTTSLFSRWDAQFYPEMIENGSMMVRLLVDTDHGGLRVDEDFLVDFGDEPEGPVLAHELRYFGGDCSSDIWL</sequence>
<proteinExistence type="inferred from homology"/>
<evidence type="ECO:0008006" key="5">
    <source>
        <dbReference type="Google" id="ProtNLM"/>
    </source>
</evidence>
<dbReference type="OMA" id="AYDFWWH"/>
<keyword evidence="2" id="KW-0711">Selenium</keyword>
<dbReference type="FunCoup" id="A0A7M7JWU7">
    <property type="interactions" value="537"/>
</dbReference>
<name>A0A7M7JWU7_VARDE</name>
<dbReference type="AlphaFoldDB" id="A0A7M7JWU7"/>
<accession>A0A7M7JWU7</accession>
<dbReference type="KEGG" id="vde:111248593"/>
<comment type="similarity">
    <text evidence="1">Belongs to the selenium-binding protein family.</text>
</comment>
<dbReference type="Pfam" id="PF05694">
    <property type="entry name" value="SBP56"/>
    <property type="match status" value="1"/>
</dbReference>
<evidence type="ECO:0000313" key="4">
    <source>
        <dbReference type="Proteomes" id="UP000594260"/>
    </source>
</evidence>
<evidence type="ECO:0000313" key="3">
    <source>
        <dbReference type="EnsemblMetazoa" id="XP_022656895"/>
    </source>
</evidence>
<dbReference type="EnsemblMetazoa" id="XM_022801160">
    <property type="protein sequence ID" value="XP_022656895"/>
    <property type="gene ID" value="LOC111248593"/>
</dbReference>
<dbReference type="Proteomes" id="UP000594260">
    <property type="component" value="Unplaced"/>
</dbReference>
<dbReference type="InParanoid" id="A0A7M7JWU7"/>
<keyword evidence="4" id="KW-1185">Reference proteome</keyword>
<protein>
    <recommendedName>
        <fullName evidence="5">Methanethiol oxidase</fullName>
    </recommendedName>
</protein>
<evidence type="ECO:0000256" key="2">
    <source>
        <dbReference type="ARBA" id="ARBA00023266"/>
    </source>
</evidence>
<organism evidence="3 4">
    <name type="scientific">Varroa destructor</name>
    <name type="common">Honeybee mite</name>
    <dbReference type="NCBI Taxonomy" id="109461"/>
    <lineage>
        <taxon>Eukaryota</taxon>
        <taxon>Metazoa</taxon>
        <taxon>Ecdysozoa</taxon>
        <taxon>Arthropoda</taxon>
        <taxon>Chelicerata</taxon>
        <taxon>Arachnida</taxon>
        <taxon>Acari</taxon>
        <taxon>Parasitiformes</taxon>
        <taxon>Mesostigmata</taxon>
        <taxon>Gamasina</taxon>
        <taxon>Dermanyssoidea</taxon>
        <taxon>Varroidae</taxon>
        <taxon>Varroa</taxon>
    </lineage>
</organism>
<reference evidence="3" key="1">
    <citation type="submission" date="2021-01" db="UniProtKB">
        <authorList>
            <consortium name="EnsemblMetazoa"/>
        </authorList>
    </citation>
    <scope>IDENTIFICATION</scope>
</reference>
<dbReference type="PANTHER" id="PTHR23300">
    <property type="entry name" value="METHANETHIOL OXIDASE"/>
    <property type="match status" value="1"/>
</dbReference>
<dbReference type="GeneID" id="111248593"/>
<dbReference type="PANTHER" id="PTHR23300:SF0">
    <property type="entry name" value="METHANETHIOL OXIDASE"/>
    <property type="match status" value="1"/>
</dbReference>
<dbReference type="SUPFAM" id="SSF75011">
    <property type="entry name" value="3-carboxy-cis,cis-mucoante lactonizing enzyme"/>
    <property type="match status" value="1"/>
</dbReference>
<evidence type="ECO:0000256" key="1">
    <source>
        <dbReference type="ARBA" id="ARBA00005606"/>
    </source>
</evidence>
<dbReference type="RefSeq" id="XP_022656895.1">
    <property type="nucleotide sequence ID" value="XM_022801160.1"/>
</dbReference>
<dbReference type="GO" id="GO:0008430">
    <property type="term" value="F:selenium binding"/>
    <property type="evidence" value="ECO:0007669"/>
    <property type="project" value="InterPro"/>
</dbReference>